<dbReference type="Proteomes" id="UP001159363">
    <property type="component" value="Chromosome X"/>
</dbReference>
<evidence type="ECO:0000313" key="2">
    <source>
        <dbReference type="Proteomes" id="UP001159363"/>
    </source>
</evidence>
<reference evidence="1 2" key="1">
    <citation type="submission" date="2023-02" db="EMBL/GenBank/DDBJ databases">
        <title>LHISI_Scaffold_Assembly.</title>
        <authorList>
            <person name="Stuart O.P."/>
            <person name="Cleave R."/>
            <person name="Magrath M.J.L."/>
            <person name="Mikheyev A.S."/>
        </authorList>
    </citation>
    <scope>NUCLEOTIDE SEQUENCE [LARGE SCALE GENOMIC DNA]</scope>
    <source>
        <strain evidence="1">Daus_M_001</strain>
        <tissue evidence="1">Leg muscle</tissue>
    </source>
</reference>
<keyword evidence="2" id="KW-1185">Reference proteome</keyword>
<accession>A0ABQ9HQP5</accession>
<name>A0ABQ9HQP5_9NEOP</name>
<sequence length="75" mass="9339">MIEMEVETTEDSQLNRKRHLKDIYCGRKATAQFQIVPLENFDFRRPTEWEKWIKMKRFERFRFAPELSESQRKTR</sequence>
<organism evidence="1 2">
    <name type="scientific">Dryococelus australis</name>
    <dbReference type="NCBI Taxonomy" id="614101"/>
    <lineage>
        <taxon>Eukaryota</taxon>
        <taxon>Metazoa</taxon>
        <taxon>Ecdysozoa</taxon>
        <taxon>Arthropoda</taxon>
        <taxon>Hexapoda</taxon>
        <taxon>Insecta</taxon>
        <taxon>Pterygota</taxon>
        <taxon>Neoptera</taxon>
        <taxon>Polyneoptera</taxon>
        <taxon>Phasmatodea</taxon>
        <taxon>Verophasmatodea</taxon>
        <taxon>Anareolatae</taxon>
        <taxon>Phasmatidae</taxon>
        <taxon>Eurycanthinae</taxon>
        <taxon>Dryococelus</taxon>
    </lineage>
</organism>
<dbReference type="EMBL" id="JARBHB010000004">
    <property type="protein sequence ID" value="KAJ8886552.1"/>
    <property type="molecule type" value="Genomic_DNA"/>
</dbReference>
<comment type="caution">
    <text evidence="1">The sequence shown here is derived from an EMBL/GenBank/DDBJ whole genome shotgun (WGS) entry which is preliminary data.</text>
</comment>
<protein>
    <submittedName>
        <fullName evidence="1">Uncharacterized protein</fullName>
    </submittedName>
</protein>
<proteinExistence type="predicted"/>
<evidence type="ECO:0000313" key="1">
    <source>
        <dbReference type="EMBL" id="KAJ8886552.1"/>
    </source>
</evidence>
<gene>
    <name evidence="1" type="ORF">PR048_012763</name>
</gene>